<name>A0A7I8IZ18_SPIIN</name>
<organism evidence="1">
    <name type="scientific">Spirodela intermedia</name>
    <name type="common">Intermediate duckweed</name>
    <dbReference type="NCBI Taxonomy" id="51605"/>
    <lineage>
        <taxon>Eukaryota</taxon>
        <taxon>Viridiplantae</taxon>
        <taxon>Streptophyta</taxon>
        <taxon>Embryophyta</taxon>
        <taxon>Tracheophyta</taxon>
        <taxon>Spermatophyta</taxon>
        <taxon>Magnoliopsida</taxon>
        <taxon>Liliopsida</taxon>
        <taxon>Araceae</taxon>
        <taxon>Lemnoideae</taxon>
        <taxon>Spirodela</taxon>
    </lineage>
</organism>
<keyword evidence="3" id="KW-1185">Reference proteome</keyword>
<accession>A0A7I8IZ18</accession>
<evidence type="ECO:0000313" key="2">
    <source>
        <dbReference type="EMBL" id="CAA6674725.1"/>
    </source>
</evidence>
<reference evidence="1 3" key="1">
    <citation type="submission" date="2019-12" db="EMBL/GenBank/DDBJ databases">
        <authorList>
            <person name="Scholz U."/>
            <person name="Mascher M."/>
            <person name="Fiebig A."/>
        </authorList>
    </citation>
    <scope>NUCLEOTIDE SEQUENCE</scope>
</reference>
<evidence type="ECO:0000313" key="3">
    <source>
        <dbReference type="Proteomes" id="UP001189122"/>
    </source>
</evidence>
<dbReference type="AlphaFoldDB" id="A0A7I8IZ18"/>
<dbReference type="EMBL" id="LR743594">
    <property type="protein sequence ID" value="CAA2623576.1"/>
    <property type="molecule type" value="Genomic_DNA"/>
</dbReference>
<evidence type="ECO:0000313" key="1">
    <source>
        <dbReference type="EMBL" id="CAA2623576.1"/>
    </source>
</evidence>
<gene>
    <name evidence="1" type="ORF">SI7747_07009503</name>
    <name evidence="2" type="ORF">SI7747_UN021083</name>
</gene>
<dbReference type="Proteomes" id="UP001189122">
    <property type="component" value="Unassembled WGS sequence"/>
</dbReference>
<protein>
    <submittedName>
        <fullName evidence="1">Uncharacterized protein</fullName>
    </submittedName>
</protein>
<dbReference type="EMBL" id="CACRZD030000007">
    <property type="protein sequence ID" value="CAA6663118.1"/>
    <property type="molecule type" value="Genomic_DNA"/>
</dbReference>
<sequence>MAACEGRRDNLWLLHEMGPVWTVRFVVVI</sequence>
<proteinExistence type="predicted"/>
<dbReference type="EMBL" id="CACRZD030000140">
    <property type="protein sequence ID" value="CAA6674725.1"/>
    <property type="molecule type" value="Genomic_DNA"/>
</dbReference>